<protein>
    <recommendedName>
        <fullName evidence="3">GLPGLI family protein</fullName>
    </recommendedName>
</protein>
<evidence type="ECO:0000313" key="1">
    <source>
        <dbReference type="EMBL" id="BBB32265.1"/>
    </source>
</evidence>
<dbReference type="AlphaFoldDB" id="A0A7R6SYY2"/>
<keyword evidence="2" id="KW-1185">Reference proteome</keyword>
<evidence type="ECO:0008006" key="3">
    <source>
        <dbReference type="Google" id="ProtNLM"/>
    </source>
</evidence>
<reference evidence="1 2" key="1">
    <citation type="journal article" date="2012" name="Extremophiles">
        <title>Thermotomaculum hydrothermale gen. nov., sp. nov., a novel heterotrophic thermophile within the phylum Acidobacteria from a deep-sea hydrothermal vent chimney in the Southern Okinawa Trough.</title>
        <authorList>
            <person name="Izumi H."/>
            <person name="Nunoura T."/>
            <person name="Miyazaki M."/>
            <person name="Mino S."/>
            <person name="Toki T."/>
            <person name="Takai K."/>
            <person name="Sako Y."/>
            <person name="Sawabe T."/>
            <person name="Nakagawa S."/>
        </authorList>
    </citation>
    <scope>NUCLEOTIDE SEQUENCE [LARGE SCALE GENOMIC DNA]</scope>
    <source>
        <strain evidence="1 2">AC55</strain>
    </source>
</reference>
<dbReference type="Proteomes" id="UP000595564">
    <property type="component" value="Chromosome"/>
</dbReference>
<organism evidence="1 2">
    <name type="scientific">Thermotomaculum hydrothermale</name>
    <dbReference type="NCBI Taxonomy" id="981385"/>
    <lineage>
        <taxon>Bacteria</taxon>
        <taxon>Pseudomonadati</taxon>
        <taxon>Acidobacteriota</taxon>
        <taxon>Holophagae</taxon>
        <taxon>Thermotomaculales</taxon>
        <taxon>Thermotomaculaceae</taxon>
        <taxon>Thermotomaculum</taxon>
    </lineage>
</organism>
<dbReference type="RefSeq" id="WP_201328609.1">
    <property type="nucleotide sequence ID" value="NZ_AP017470.1"/>
</dbReference>
<accession>A0A7R6SYY2</accession>
<dbReference type="KEGG" id="thyd:TTHT_0693"/>
<name>A0A7R6SYY2_9BACT</name>
<sequence>MKKAVFILFLCFSLLSFGKGYKITYKIYLSGSDKPYIETTIMCEKWMKISIDKNRYYLFQNYKGYIVDEKNKKAIEYDFNKNKPFFAAFVANYGITTTDGNIVFPQLIFKKTKKTIKVNKILARKYELPGNYLNSKSTAWFAENKLRYNGTLFAKYLSFFTNSKRLLNQAKNLNSFPLRIETVLQGGIVKDSNIRVLDKIEEINCPNKSFKIPSDFKIIKAKPQGLPVAEM</sequence>
<proteinExistence type="predicted"/>
<gene>
    <name evidence="1" type="ORF">TTHT_0693</name>
</gene>
<dbReference type="EMBL" id="AP017470">
    <property type="protein sequence ID" value="BBB32265.1"/>
    <property type="molecule type" value="Genomic_DNA"/>
</dbReference>
<evidence type="ECO:0000313" key="2">
    <source>
        <dbReference type="Proteomes" id="UP000595564"/>
    </source>
</evidence>